<evidence type="ECO:0000313" key="1">
    <source>
        <dbReference type="EMBL" id="KAH3708026.1"/>
    </source>
</evidence>
<accession>A0A9D3YZ91</accession>
<organism evidence="1 2">
    <name type="scientific">Dreissena polymorpha</name>
    <name type="common">Zebra mussel</name>
    <name type="synonym">Mytilus polymorpha</name>
    <dbReference type="NCBI Taxonomy" id="45954"/>
    <lineage>
        <taxon>Eukaryota</taxon>
        <taxon>Metazoa</taxon>
        <taxon>Spiralia</taxon>
        <taxon>Lophotrochozoa</taxon>
        <taxon>Mollusca</taxon>
        <taxon>Bivalvia</taxon>
        <taxon>Autobranchia</taxon>
        <taxon>Heteroconchia</taxon>
        <taxon>Euheterodonta</taxon>
        <taxon>Imparidentia</taxon>
        <taxon>Neoheterodontei</taxon>
        <taxon>Myida</taxon>
        <taxon>Dreissenoidea</taxon>
        <taxon>Dreissenidae</taxon>
        <taxon>Dreissena</taxon>
    </lineage>
</organism>
<dbReference type="EMBL" id="JAIWYP010000014">
    <property type="protein sequence ID" value="KAH3708026.1"/>
    <property type="molecule type" value="Genomic_DNA"/>
</dbReference>
<keyword evidence="2" id="KW-1185">Reference proteome</keyword>
<name>A0A9D3YZ91_DREPO</name>
<proteinExistence type="predicted"/>
<reference evidence="1" key="2">
    <citation type="submission" date="2020-11" db="EMBL/GenBank/DDBJ databases">
        <authorList>
            <person name="McCartney M.A."/>
            <person name="Auch B."/>
            <person name="Kono T."/>
            <person name="Mallez S."/>
            <person name="Becker A."/>
            <person name="Gohl D.M."/>
            <person name="Silverstein K.A.T."/>
            <person name="Koren S."/>
            <person name="Bechman K.B."/>
            <person name="Herman A."/>
            <person name="Abrahante J.E."/>
            <person name="Garbe J."/>
        </authorList>
    </citation>
    <scope>NUCLEOTIDE SEQUENCE</scope>
    <source>
        <strain evidence="1">Duluth1</strain>
        <tissue evidence="1">Whole animal</tissue>
    </source>
</reference>
<dbReference type="AlphaFoldDB" id="A0A9D3YZ91"/>
<protein>
    <submittedName>
        <fullName evidence="1">Uncharacterized protein</fullName>
    </submittedName>
</protein>
<comment type="caution">
    <text evidence="1">The sequence shown here is derived from an EMBL/GenBank/DDBJ whole genome shotgun (WGS) entry which is preliminary data.</text>
</comment>
<gene>
    <name evidence="1" type="ORF">DPMN_067465</name>
</gene>
<sequence length="121" mass="14108">MNFFQFHSQLEIELQSFLSSRVSSMMTVWKQLPKKRHLQHSGLLALHSGGHYRSVKRHLQHSGLLALHSGGHYRSVKNFFERVGTQSKFDEGISLFVVYITDLNVDLYQLLQWFESDTQVD</sequence>
<reference evidence="1" key="1">
    <citation type="journal article" date="2019" name="bioRxiv">
        <title>The Genome of the Zebra Mussel, Dreissena polymorpha: A Resource for Invasive Species Research.</title>
        <authorList>
            <person name="McCartney M.A."/>
            <person name="Auch B."/>
            <person name="Kono T."/>
            <person name="Mallez S."/>
            <person name="Zhang Y."/>
            <person name="Obille A."/>
            <person name="Becker A."/>
            <person name="Abrahante J.E."/>
            <person name="Garbe J."/>
            <person name="Badalamenti J.P."/>
            <person name="Herman A."/>
            <person name="Mangelson H."/>
            <person name="Liachko I."/>
            <person name="Sullivan S."/>
            <person name="Sone E.D."/>
            <person name="Koren S."/>
            <person name="Silverstein K.A.T."/>
            <person name="Beckman K.B."/>
            <person name="Gohl D.M."/>
        </authorList>
    </citation>
    <scope>NUCLEOTIDE SEQUENCE</scope>
    <source>
        <strain evidence="1">Duluth1</strain>
        <tissue evidence="1">Whole animal</tissue>
    </source>
</reference>
<evidence type="ECO:0000313" key="2">
    <source>
        <dbReference type="Proteomes" id="UP000828390"/>
    </source>
</evidence>
<dbReference type="Proteomes" id="UP000828390">
    <property type="component" value="Unassembled WGS sequence"/>
</dbReference>